<keyword evidence="3" id="KW-1185">Reference proteome</keyword>
<evidence type="ECO:0000313" key="3">
    <source>
        <dbReference type="Proteomes" id="UP001314229"/>
    </source>
</evidence>
<sequence length="150" mass="16870">MEITKARGASKCVEKMEKEVAPQKRQYCRTTVLNIISSLCSVASIAFCILLSINTTDIKNRVVDLESGNGEHTFIRTPGYSVDDFNSMIQQRVNDLLSQRSYENLVKIRTARQASPECSCPPDEIYPNGIRFIVFRAFLKTLCDPQSGTK</sequence>
<dbReference type="GO" id="GO:0005581">
    <property type="term" value="C:collagen trimer"/>
    <property type="evidence" value="ECO:0007669"/>
    <property type="project" value="UniProtKB-KW"/>
</dbReference>
<dbReference type="EMBL" id="CAWUFR010000112">
    <property type="protein sequence ID" value="CAK6967997.1"/>
    <property type="molecule type" value="Genomic_DNA"/>
</dbReference>
<dbReference type="AlphaFoldDB" id="A0AAV1PBP0"/>
<keyword evidence="1" id="KW-0812">Transmembrane</keyword>
<keyword evidence="1" id="KW-0472">Membrane</keyword>
<organism evidence="2 3">
    <name type="scientific">Scomber scombrus</name>
    <name type="common">Atlantic mackerel</name>
    <name type="synonym">Scomber vernalis</name>
    <dbReference type="NCBI Taxonomy" id="13677"/>
    <lineage>
        <taxon>Eukaryota</taxon>
        <taxon>Metazoa</taxon>
        <taxon>Chordata</taxon>
        <taxon>Craniata</taxon>
        <taxon>Vertebrata</taxon>
        <taxon>Euteleostomi</taxon>
        <taxon>Actinopterygii</taxon>
        <taxon>Neopterygii</taxon>
        <taxon>Teleostei</taxon>
        <taxon>Neoteleostei</taxon>
        <taxon>Acanthomorphata</taxon>
        <taxon>Pelagiaria</taxon>
        <taxon>Scombriformes</taxon>
        <taxon>Scombridae</taxon>
        <taxon>Scomber</taxon>
    </lineage>
</organism>
<keyword evidence="1" id="KW-1133">Transmembrane helix</keyword>
<dbReference type="Proteomes" id="UP001314229">
    <property type="component" value="Unassembled WGS sequence"/>
</dbReference>
<feature type="non-terminal residue" evidence="2">
    <location>
        <position position="150"/>
    </location>
</feature>
<comment type="caution">
    <text evidence="2">The sequence shown here is derived from an EMBL/GenBank/DDBJ whole genome shotgun (WGS) entry which is preliminary data.</text>
</comment>
<name>A0AAV1PBP0_SCOSC</name>
<reference evidence="2 3" key="1">
    <citation type="submission" date="2024-01" db="EMBL/GenBank/DDBJ databases">
        <authorList>
            <person name="Alioto T."/>
            <person name="Alioto T."/>
            <person name="Gomez Garrido J."/>
        </authorList>
    </citation>
    <scope>NUCLEOTIDE SEQUENCE [LARGE SCALE GENOMIC DNA]</scope>
</reference>
<evidence type="ECO:0000256" key="1">
    <source>
        <dbReference type="SAM" id="Phobius"/>
    </source>
</evidence>
<feature type="transmembrane region" description="Helical" evidence="1">
    <location>
        <begin position="32"/>
        <end position="53"/>
    </location>
</feature>
<keyword evidence="2" id="KW-0176">Collagen</keyword>
<proteinExistence type="predicted"/>
<accession>A0AAV1PBP0</accession>
<protein>
    <submittedName>
        <fullName evidence="2">Collagen alpha-1(XXV) chain</fullName>
    </submittedName>
</protein>
<gene>
    <name evidence="2" type="ORF">FSCOSCO3_A011439</name>
</gene>
<evidence type="ECO:0000313" key="2">
    <source>
        <dbReference type="EMBL" id="CAK6967997.1"/>
    </source>
</evidence>